<keyword evidence="2" id="KW-1133">Transmembrane helix</keyword>
<feature type="region of interest" description="Disordered" evidence="1">
    <location>
        <begin position="359"/>
        <end position="421"/>
    </location>
</feature>
<keyword evidence="4" id="KW-1185">Reference proteome</keyword>
<proteinExistence type="predicted"/>
<dbReference type="EMBL" id="SGXD01000003">
    <property type="protein sequence ID" value="RZS87064.1"/>
    <property type="molecule type" value="Genomic_DNA"/>
</dbReference>
<sequence>MSDPTPQLPRRIWVQEVAVSAEMLRTEVEMARAAGLDPQQEAAAVGVLRLLDMARAAAYRKGPVPGWFSQHWNGTLVEAAYLNLHAARALAVEVLDEPALAAEIAPAIARAQTAMHPSDQRRVTADELAAAPLAARRALVRRLVRDSYEALDLQHTRLRSFRNIVVLCAALVTILVVATVAVVSARPSMLPLCFAPQTGRLVCPSGTATGPQSADVLVVALIGLLGGALSATVAVRNLRGSSSAYDVPAALAVLKVPLGAFTAIVGILVIRGGFIPGLTALDTQDQILGYALVLGFAQQAFTRLLDSQAQTLLTQLPAKDPRSEPPATSARPTTVATAAGTVGAADATGDVIEAPSLPTQRDVTAGAADGPDQQPGGQQPGDQPDDQVVDLRDDADPTTSDDGPLEDGSPVLPDVVGADTR</sequence>
<dbReference type="OrthoDB" id="3400507at2"/>
<comment type="caution">
    <text evidence="3">The sequence shown here is derived from an EMBL/GenBank/DDBJ whole genome shotgun (WGS) entry which is preliminary data.</text>
</comment>
<reference evidence="3 4" key="1">
    <citation type="submission" date="2019-02" db="EMBL/GenBank/DDBJ databases">
        <title>Genomic Encyclopedia of Type Strains, Phase IV (KMG-IV): sequencing the most valuable type-strain genomes for metagenomic binning, comparative biology and taxonomic classification.</title>
        <authorList>
            <person name="Goeker M."/>
        </authorList>
    </citation>
    <scope>NUCLEOTIDE SEQUENCE [LARGE SCALE GENOMIC DNA]</scope>
    <source>
        <strain evidence="3 4">DSM 45622</strain>
    </source>
</reference>
<feature type="region of interest" description="Disordered" evidence="1">
    <location>
        <begin position="315"/>
        <end position="334"/>
    </location>
</feature>
<feature type="transmembrane region" description="Helical" evidence="2">
    <location>
        <begin position="247"/>
        <end position="275"/>
    </location>
</feature>
<dbReference type="RefSeq" id="WP_130493249.1">
    <property type="nucleotide sequence ID" value="NZ_SGXD01000003.1"/>
</dbReference>
<feature type="transmembrane region" description="Helical" evidence="2">
    <location>
        <begin position="164"/>
        <end position="185"/>
    </location>
</feature>
<protein>
    <submittedName>
        <fullName evidence="3">Uncharacterized protein</fullName>
    </submittedName>
</protein>
<keyword evidence="2" id="KW-0472">Membrane</keyword>
<evidence type="ECO:0000313" key="4">
    <source>
        <dbReference type="Proteomes" id="UP000293638"/>
    </source>
</evidence>
<evidence type="ECO:0000313" key="3">
    <source>
        <dbReference type="EMBL" id="RZS87064.1"/>
    </source>
</evidence>
<gene>
    <name evidence="3" type="ORF">EV189_2486</name>
</gene>
<accession>A0A4Q7NP63</accession>
<feature type="compositionally biased region" description="Low complexity" evidence="1">
    <location>
        <begin position="365"/>
        <end position="382"/>
    </location>
</feature>
<dbReference type="AlphaFoldDB" id="A0A4Q7NP63"/>
<organism evidence="3 4">
    <name type="scientific">Motilibacter rhizosphaerae</name>
    <dbReference type="NCBI Taxonomy" id="598652"/>
    <lineage>
        <taxon>Bacteria</taxon>
        <taxon>Bacillati</taxon>
        <taxon>Actinomycetota</taxon>
        <taxon>Actinomycetes</taxon>
        <taxon>Motilibacterales</taxon>
        <taxon>Motilibacteraceae</taxon>
        <taxon>Motilibacter</taxon>
    </lineage>
</organism>
<feature type="transmembrane region" description="Helical" evidence="2">
    <location>
        <begin position="216"/>
        <end position="235"/>
    </location>
</feature>
<evidence type="ECO:0000256" key="1">
    <source>
        <dbReference type="SAM" id="MobiDB-lite"/>
    </source>
</evidence>
<keyword evidence="2" id="KW-0812">Transmembrane</keyword>
<dbReference type="Proteomes" id="UP000293638">
    <property type="component" value="Unassembled WGS sequence"/>
</dbReference>
<name>A0A4Q7NP63_9ACTN</name>
<evidence type="ECO:0000256" key="2">
    <source>
        <dbReference type="SAM" id="Phobius"/>
    </source>
</evidence>